<dbReference type="GO" id="GO:0005829">
    <property type="term" value="C:cytosol"/>
    <property type="evidence" value="ECO:0007669"/>
    <property type="project" value="TreeGrafter"/>
</dbReference>
<dbReference type="NCBIfam" id="NF006914">
    <property type="entry name" value="PRK09404.1"/>
    <property type="match status" value="1"/>
</dbReference>
<dbReference type="CDD" id="cd02016">
    <property type="entry name" value="TPP_E1_OGDC_like"/>
    <property type="match status" value="1"/>
</dbReference>
<dbReference type="GO" id="GO:0045252">
    <property type="term" value="C:oxoglutarate dehydrogenase complex"/>
    <property type="evidence" value="ECO:0007669"/>
    <property type="project" value="TreeGrafter"/>
</dbReference>
<accession>A0A450SPE2</accession>
<keyword evidence="7" id="KW-0786">Thiamine pyrophosphate</keyword>
<keyword evidence="6" id="KW-0560">Oxidoreductase</keyword>
<comment type="similarity">
    <text evidence="3">Belongs to the alpha-ketoglutarate dehydrogenase family.</text>
</comment>
<evidence type="ECO:0000256" key="1">
    <source>
        <dbReference type="ARBA" id="ARBA00001964"/>
    </source>
</evidence>
<dbReference type="Pfam" id="PF00676">
    <property type="entry name" value="E1_dh"/>
    <property type="match status" value="1"/>
</dbReference>
<dbReference type="InterPro" id="IPR001017">
    <property type="entry name" value="DH_E1"/>
</dbReference>
<dbReference type="InterPro" id="IPR032106">
    <property type="entry name" value="2-oxogl_dehyd_N"/>
</dbReference>
<dbReference type="SUPFAM" id="SSF52518">
    <property type="entry name" value="Thiamin diphosphate-binding fold (THDP-binding)"/>
    <property type="match status" value="2"/>
</dbReference>
<dbReference type="FunFam" id="1.10.287.1150:FF:000004">
    <property type="entry name" value="2-oxoglutarate dehydrogenase E1 component"/>
    <property type="match status" value="1"/>
</dbReference>
<evidence type="ECO:0000256" key="2">
    <source>
        <dbReference type="ARBA" id="ARBA00003906"/>
    </source>
</evidence>
<comment type="cofactor">
    <cofactor evidence="1">
        <name>thiamine diphosphate</name>
        <dbReference type="ChEBI" id="CHEBI:58937"/>
    </cofactor>
</comment>
<reference evidence="12" key="1">
    <citation type="submission" date="2019-02" db="EMBL/GenBank/DDBJ databases">
        <authorList>
            <person name="Gruber-Vodicka R. H."/>
            <person name="Seah K. B. B."/>
        </authorList>
    </citation>
    <scope>NUCLEOTIDE SEQUENCE</scope>
    <source>
        <strain evidence="11">BECK_DK161</strain>
        <strain evidence="12">BECK_DK47</strain>
    </source>
</reference>
<proteinExistence type="inferred from homology"/>
<feature type="domain" description="Transketolase-like pyrimidine-binding" evidence="10">
    <location>
        <begin position="579"/>
        <end position="772"/>
    </location>
</feature>
<dbReference type="NCBIfam" id="NF008907">
    <property type="entry name" value="PRK12270.1"/>
    <property type="match status" value="1"/>
</dbReference>
<dbReference type="NCBIfam" id="TIGR00239">
    <property type="entry name" value="2oxo_dh_E1"/>
    <property type="match status" value="1"/>
</dbReference>
<protein>
    <recommendedName>
        <fullName evidence="5">2-oxoglutarate dehydrogenase E1 component</fullName>
        <ecNumber evidence="4">1.2.4.2</ecNumber>
    </recommendedName>
    <alternativeName>
        <fullName evidence="8">Alpha-ketoglutarate dehydrogenase</fullName>
    </alternativeName>
</protein>
<dbReference type="Gene3D" id="1.10.287.1150">
    <property type="entry name" value="TPP helical domain"/>
    <property type="match status" value="1"/>
</dbReference>
<dbReference type="Gene3D" id="3.40.50.12470">
    <property type="match status" value="1"/>
</dbReference>
<evidence type="ECO:0000259" key="10">
    <source>
        <dbReference type="SMART" id="SM00861"/>
    </source>
</evidence>
<dbReference type="AlphaFoldDB" id="A0A450SPE2"/>
<evidence type="ECO:0000256" key="8">
    <source>
        <dbReference type="ARBA" id="ARBA00030680"/>
    </source>
</evidence>
<dbReference type="Pfam" id="PF16870">
    <property type="entry name" value="OxoGdeHyase_C"/>
    <property type="match status" value="1"/>
</dbReference>
<dbReference type="EC" id="1.2.4.2" evidence="4"/>
<organism evidence="12">
    <name type="scientific">Candidatus Kentrum sp. DK</name>
    <dbReference type="NCBI Taxonomy" id="2126562"/>
    <lineage>
        <taxon>Bacteria</taxon>
        <taxon>Pseudomonadati</taxon>
        <taxon>Pseudomonadota</taxon>
        <taxon>Gammaproteobacteria</taxon>
        <taxon>Candidatus Kentrum</taxon>
    </lineage>
</organism>
<dbReference type="Pfam" id="PF16078">
    <property type="entry name" value="2-oxogl_dehyd_N"/>
    <property type="match status" value="1"/>
</dbReference>
<evidence type="ECO:0000313" key="11">
    <source>
        <dbReference type="EMBL" id="VFJ54238.1"/>
    </source>
</evidence>
<dbReference type="EMBL" id="CAADEX010000054">
    <property type="protein sequence ID" value="VFJ55776.1"/>
    <property type="molecule type" value="Genomic_DNA"/>
</dbReference>
<gene>
    <name evidence="12" type="ORF">BECKDK2373B_GA0170837_105416</name>
    <name evidence="11" type="ORF">BECKDK2373C_GA0170839_104229</name>
</gene>
<dbReference type="Gene3D" id="3.40.50.11610">
    <property type="entry name" value="Multifunctional 2-oxoglutarate metabolism enzyme, C-terminal domain"/>
    <property type="match status" value="1"/>
</dbReference>
<dbReference type="SMART" id="SM00861">
    <property type="entry name" value="Transket_pyr"/>
    <property type="match status" value="1"/>
</dbReference>
<dbReference type="PANTHER" id="PTHR23152:SF4">
    <property type="entry name" value="2-OXOADIPATE DEHYDROGENASE COMPLEX COMPONENT E1"/>
    <property type="match status" value="1"/>
</dbReference>
<dbReference type="Gene3D" id="3.40.50.970">
    <property type="match status" value="1"/>
</dbReference>
<dbReference type="InterPro" id="IPR005475">
    <property type="entry name" value="Transketolase-like_Pyr-bd"/>
</dbReference>
<dbReference type="GO" id="GO:0030976">
    <property type="term" value="F:thiamine pyrophosphate binding"/>
    <property type="evidence" value="ECO:0007669"/>
    <property type="project" value="InterPro"/>
</dbReference>
<evidence type="ECO:0000256" key="5">
    <source>
        <dbReference type="ARBA" id="ARBA00013321"/>
    </source>
</evidence>
<comment type="function">
    <text evidence="2">E1 component of the 2-oxoglutarate dehydrogenase (OGDH) complex which catalyzes the decarboxylation of 2-oxoglutarate, the first step in the conversion of 2-oxoglutarate to succinyl-CoA and CO(2).</text>
</comment>
<evidence type="ECO:0000256" key="9">
    <source>
        <dbReference type="SAM" id="MobiDB-lite"/>
    </source>
</evidence>
<evidence type="ECO:0000313" key="12">
    <source>
        <dbReference type="EMBL" id="VFJ55776.1"/>
    </source>
</evidence>
<dbReference type="InterPro" id="IPR042179">
    <property type="entry name" value="KGD_C_sf"/>
</dbReference>
<dbReference type="PANTHER" id="PTHR23152">
    <property type="entry name" value="2-OXOGLUTARATE DEHYDROGENASE"/>
    <property type="match status" value="1"/>
</dbReference>
<dbReference type="PIRSF" id="PIRSF000157">
    <property type="entry name" value="Oxoglu_dh_E1"/>
    <property type="match status" value="1"/>
</dbReference>
<sequence length="922" mass="103495">MNTSPVDPTNGAFLEQLYETFLEDPASVEPSWRDFFEELERPSPRRTAPSTHGARKRPPGPEDANLVEKQAAVSRLIKAFRFRGHREANLDPLEIQKPTPIPDLLLRFQGLNESDLDKTFHAERLFPDAREATLRDIIETMRAIYCGPIGAEYMYLTDTKQTRWIRKRLEAPLGRPDFPVEKKRDILKWLTAANEFETYLHRKYVGQKRFSLEGGESLIPLLDELIQSASARHEMREVVIGMAHRGRLNVLVNIFGKSPEALFGEFEGKAKDHPPGISGDVKYHLGFSSEIATANGHVHAALAFNPSHLEIIGPVVEGSARARQDRRGDEDHTRVLPILLHGDAALAGQGVVMETLNFSGTRGYGTGGTIHVVINNQIGFTTSDPMDSRSTVYCTDVAKVVQAPIFHVNGDDPEAVLFIAGIALDYRMRFRKDVVIDMVCYRRHGHNESDEPMATQPVMYRKIAEKPDARRLYADRLIAEGVAREEDVGRITAEYLAALEGGRIVSRPLVTRHKAKYLANWGPYTGTLWNTPVDTAVSTGRIEKLGLGIAAVPEEFVLHRSVARVVAARREMALGNHPIDWGFAELLAYATLLEDGYPMRLSGQDSERGTFFHRHAVLHDQEGRGSYQALSNLFEGQPDCRIVNSVLSEEAVLAFEYGYASAEPEALVIWEAQFGDFANGAQVVIDQFLSSSEAKWEHLCGLVLFLPHGYDGQGPEHSSARLERFLQLAAQDNFQVCVPTTPAQMFHMLRRQMLRPYRKPLIVMSPKSLLRHRLSTATRDDLAGGGFQTIMDETDALTAETVIRVVFCSGKVYYDLLEQRRKDGIEHIALVRLEQIYPFPREEAARVLARYPNAQEIVWAQEEPRNQGAWDFVNSRHHLAGLLRQEQILRYVGRPFAASPATGSRVAHLVEQRTLLAEALEV</sequence>
<evidence type="ECO:0000256" key="6">
    <source>
        <dbReference type="ARBA" id="ARBA00023002"/>
    </source>
</evidence>
<evidence type="ECO:0000256" key="7">
    <source>
        <dbReference type="ARBA" id="ARBA00023052"/>
    </source>
</evidence>
<evidence type="ECO:0000256" key="3">
    <source>
        <dbReference type="ARBA" id="ARBA00006936"/>
    </source>
</evidence>
<feature type="region of interest" description="Disordered" evidence="9">
    <location>
        <begin position="37"/>
        <end position="65"/>
    </location>
</feature>
<dbReference type="InterPro" id="IPR029061">
    <property type="entry name" value="THDP-binding"/>
</dbReference>
<dbReference type="InterPro" id="IPR011603">
    <property type="entry name" value="2oxoglutarate_DH_E1"/>
</dbReference>
<dbReference type="GO" id="GO:0004591">
    <property type="term" value="F:oxoglutarate dehydrogenase (succinyl-transferring) activity"/>
    <property type="evidence" value="ECO:0007669"/>
    <property type="project" value="UniProtKB-EC"/>
</dbReference>
<dbReference type="EMBL" id="CAADEY010000042">
    <property type="protein sequence ID" value="VFJ54238.1"/>
    <property type="molecule type" value="Genomic_DNA"/>
</dbReference>
<dbReference type="InterPro" id="IPR031717">
    <property type="entry name" value="ODO-1/KGD_C"/>
</dbReference>
<evidence type="ECO:0000256" key="4">
    <source>
        <dbReference type="ARBA" id="ARBA00012280"/>
    </source>
</evidence>
<name>A0A450SPE2_9GAMM</name>
<dbReference type="Pfam" id="PF02779">
    <property type="entry name" value="Transket_pyr"/>
    <property type="match status" value="1"/>
</dbReference>
<dbReference type="GO" id="GO:0006099">
    <property type="term" value="P:tricarboxylic acid cycle"/>
    <property type="evidence" value="ECO:0007669"/>
    <property type="project" value="TreeGrafter"/>
</dbReference>